<dbReference type="EMBL" id="SJPR01000015">
    <property type="protein sequence ID" value="TWT91790.1"/>
    <property type="molecule type" value="Genomic_DNA"/>
</dbReference>
<dbReference type="OrthoDB" id="279966at2"/>
<organism evidence="2 3">
    <name type="scientific">Botrimarina colliarenosi</name>
    <dbReference type="NCBI Taxonomy" id="2528001"/>
    <lineage>
        <taxon>Bacteria</taxon>
        <taxon>Pseudomonadati</taxon>
        <taxon>Planctomycetota</taxon>
        <taxon>Planctomycetia</taxon>
        <taxon>Pirellulales</taxon>
        <taxon>Lacipirellulaceae</taxon>
        <taxon>Botrimarina</taxon>
    </lineage>
</organism>
<keyword evidence="1" id="KW-0732">Signal</keyword>
<protein>
    <recommendedName>
        <fullName evidence="4">Nickel uptake substrate-specific transmembrane region</fullName>
    </recommendedName>
</protein>
<sequence length="468" mass="51922" precursor="true">MKSSVSLPLPGLAWLALLSMGIESAANEQPTEPPSRAEQWSPHALVELHVIDAQTEAPLKGARVIVGTSFSSSRGWNWQDHTLFKVDGSVVRWPRADEKGYQLQVIRVEVPGYVPYHTVPITRADSERHVPEDALRVVNGEPICLEARLSPDQMPTVRLLQPDGTPASGGQVAIAMNQREVRIEGRGLHTRDLPPKPKPGELWEQPVMTTADEHGDFRLPVEIAHRAVVVAAHESGFALVPVEEFYGNNQLQLEPWGTIHGQAILGGEPAADVRLRVHLRTRLMIDDYLEQLVIVTTDHEGRFAIEHATPGLVNISTIPDLPKEMDSHPRTHGLVKAGGVTELVYGGIGRPVVGRVVGLDDYEGLIATCELPGPSWRYGGKSNRRFAGFMRSAVGEAYRQTPVEVAADGTFRFERVSPEFYHVDIWRITANGDRERHGVRRQFSFPMLPQSENDLPLDLGDFKPYEPR</sequence>
<evidence type="ECO:0000313" key="3">
    <source>
        <dbReference type="Proteomes" id="UP000317421"/>
    </source>
</evidence>
<reference evidence="2 3" key="1">
    <citation type="submission" date="2019-02" db="EMBL/GenBank/DDBJ databases">
        <title>Deep-cultivation of Planctomycetes and their phenomic and genomic characterization uncovers novel biology.</title>
        <authorList>
            <person name="Wiegand S."/>
            <person name="Jogler M."/>
            <person name="Boedeker C."/>
            <person name="Pinto D."/>
            <person name="Vollmers J."/>
            <person name="Rivas-Marin E."/>
            <person name="Kohn T."/>
            <person name="Peeters S.H."/>
            <person name="Heuer A."/>
            <person name="Rast P."/>
            <person name="Oberbeckmann S."/>
            <person name="Bunk B."/>
            <person name="Jeske O."/>
            <person name="Meyerdierks A."/>
            <person name="Storesund J.E."/>
            <person name="Kallscheuer N."/>
            <person name="Luecker S."/>
            <person name="Lage O.M."/>
            <person name="Pohl T."/>
            <person name="Merkel B.J."/>
            <person name="Hornburger P."/>
            <person name="Mueller R.-W."/>
            <person name="Bruemmer F."/>
            <person name="Labrenz M."/>
            <person name="Spormann A.M."/>
            <person name="Op Den Camp H."/>
            <person name="Overmann J."/>
            <person name="Amann R."/>
            <person name="Jetten M.S.M."/>
            <person name="Mascher T."/>
            <person name="Medema M.H."/>
            <person name="Devos D.P."/>
            <person name="Kaster A.-K."/>
            <person name="Ovreas L."/>
            <person name="Rohde M."/>
            <person name="Galperin M.Y."/>
            <person name="Jogler C."/>
        </authorList>
    </citation>
    <scope>NUCLEOTIDE SEQUENCE [LARGE SCALE GENOMIC DNA]</scope>
    <source>
        <strain evidence="2 3">Pla108</strain>
    </source>
</reference>
<name>A0A5C5ZXC2_9BACT</name>
<comment type="caution">
    <text evidence="2">The sequence shown here is derived from an EMBL/GenBank/DDBJ whole genome shotgun (WGS) entry which is preliminary data.</text>
</comment>
<feature type="chain" id="PRO_5022821688" description="Nickel uptake substrate-specific transmembrane region" evidence="1">
    <location>
        <begin position="26"/>
        <end position="468"/>
    </location>
</feature>
<evidence type="ECO:0000256" key="1">
    <source>
        <dbReference type="SAM" id="SignalP"/>
    </source>
</evidence>
<dbReference type="Proteomes" id="UP000317421">
    <property type="component" value="Unassembled WGS sequence"/>
</dbReference>
<dbReference type="AlphaFoldDB" id="A0A5C5ZXC2"/>
<gene>
    <name evidence="2" type="ORF">Pla108_42000</name>
</gene>
<feature type="signal peptide" evidence="1">
    <location>
        <begin position="1"/>
        <end position="25"/>
    </location>
</feature>
<accession>A0A5C5ZXC2</accession>
<dbReference type="RefSeq" id="WP_146446867.1">
    <property type="nucleotide sequence ID" value="NZ_SJPR01000015.1"/>
</dbReference>
<proteinExistence type="predicted"/>
<evidence type="ECO:0008006" key="4">
    <source>
        <dbReference type="Google" id="ProtNLM"/>
    </source>
</evidence>
<keyword evidence="3" id="KW-1185">Reference proteome</keyword>
<evidence type="ECO:0000313" key="2">
    <source>
        <dbReference type="EMBL" id="TWT91790.1"/>
    </source>
</evidence>